<dbReference type="AlphaFoldDB" id="A0A235CFP2"/>
<dbReference type="PANTHER" id="PTHR43428:SF1">
    <property type="entry name" value="ARSENATE REDUCTASE"/>
    <property type="match status" value="1"/>
</dbReference>
<dbReference type="SMART" id="SM00226">
    <property type="entry name" value="LMWPc"/>
    <property type="match status" value="1"/>
</dbReference>
<proteinExistence type="predicted"/>
<dbReference type="RefSeq" id="WP_094278926.1">
    <property type="nucleotide sequence ID" value="NZ_NQJF01000010.1"/>
</dbReference>
<dbReference type="Proteomes" id="UP000295058">
    <property type="component" value="Unassembled WGS sequence"/>
</dbReference>
<comment type="caution">
    <text evidence="3">The sequence shown here is derived from an EMBL/GenBank/DDBJ whole genome shotgun (WGS) entry which is preliminary data.</text>
</comment>
<dbReference type="Proteomes" id="UP000243640">
    <property type="component" value="Unassembled WGS sequence"/>
</dbReference>
<evidence type="ECO:0000313" key="6">
    <source>
        <dbReference type="Proteomes" id="UP000295058"/>
    </source>
</evidence>
<accession>A0A235CFP2</accession>
<keyword evidence="6" id="KW-1185">Reference proteome</keyword>
<dbReference type="OrthoDB" id="9793058at2"/>
<reference evidence="3 5" key="1">
    <citation type="submission" date="2017-08" db="EMBL/GenBank/DDBJ databases">
        <title>Draft Genome Sequence of the Marine Bacterium Oceanimonas baumannii ATCC 700832.</title>
        <authorList>
            <person name="Mcclelland W.D."/>
            <person name="Brennan M.A."/>
            <person name="Trachtenberg A.M."/>
            <person name="Maclea K.S."/>
        </authorList>
    </citation>
    <scope>NUCLEOTIDE SEQUENCE [LARGE SCALE GENOMIC DNA]</scope>
    <source>
        <strain evidence="3 5">ATCC 700832</strain>
    </source>
</reference>
<dbReference type="EMBL" id="NQJF01000010">
    <property type="protein sequence ID" value="OYD23370.1"/>
    <property type="molecule type" value="Genomic_DNA"/>
</dbReference>
<dbReference type="Pfam" id="PF01451">
    <property type="entry name" value="LMWPc"/>
    <property type="match status" value="1"/>
</dbReference>
<dbReference type="EMBL" id="SODO01000008">
    <property type="protein sequence ID" value="TDW58478.1"/>
    <property type="molecule type" value="Genomic_DNA"/>
</dbReference>
<evidence type="ECO:0000313" key="3">
    <source>
        <dbReference type="EMBL" id="OYD23370.1"/>
    </source>
</evidence>
<keyword evidence="1" id="KW-0059">Arsenical resistance</keyword>
<dbReference type="InterPro" id="IPR023485">
    <property type="entry name" value="Ptyr_pPase"/>
</dbReference>
<sequence length="137" mass="15132">MTSVLFVCHSNSVCSPIAEALLNHLAADRYRVMSAGVQPQTLDANALAALRKLNVNTSGLESKNLDAVADEYFDIVISLCDQAEAAAQAVPATRYMAWHFNDAPCCSEADATKMTQEIYERIKLLVLVQDRQEKNLW</sequence>
<evidence type="ECO:0000313" key="4">
    <source>
        <dbReference type="EMBL" id="TDW58478.1"/>
    </source>
</evidence>
<dbReference type="InterPro" id="IPR036196">
    <property type="entry name" value="Ptyr_pPase_sf"/>
</dbReference>
<feature type="domain" description="Phosphotyrosine protein phosphatase I" evidence="2">
    <location>
        <begin position="2"/>
        <end position="128"/>
    </location>
</feature>
<dbReference type="PANTHER" id="PTHR43428">
    <property type="entry name" value="ARSENATE REDUCTASE"/>
    <property type="match status" value="1"/>
</dbReference>
<dbReference type="Gene3D" id="3.40.50.2300">
    <property type="match status" value="1"/>
</dbReference>
<name>A0A235CFP2_9GAMM</name>
<evidence type="ECO:0000313" key="5">
    <source>
        <dbReference type="Proteomes" id="UP000243640"/>
    </source>
</evidence>
<gene>
    <name evidence="3" type="ORF">B6S09_13000</name>
    <name evidence="4" type="ORF">LY04_02254</name>
</gene>
<evidence type="ECO:0000259" key="2">
    <source>
        <dbReference type="SMART" id="SM00226"/>
    </source>
</evidence>
<dbReference type="GO" id="GO:0046685">
    <property type="term" value="P:response to arsenic-containing substance"/>
    <property type="evidence" value="ECO:0007669"/>
    <property type="project" value="UniProtKB-KW"/>
</dbReference>
<organism evidence="3 5">
    <name type="scientific">Oceanimonas baumannii</name>
    <dbReference type="NCBI Taxonomy" id="129578"/>
    <lineage>
        <taxon>Bacteria</taxon>
        <taxon>Pseudomonadati</taxon>
        <taxon>Pseudomonadota</taxon>
        <taxon>Gammaproteobacteria</taxon>
        <taxon>Aeromonadales</taxon>
        <taxon>Aeromonadaceae</taxon>
        <taxon>Oceanimonas</taxon>
    </lineage>
</organism>
<dbReference type="SUPFAM" id="SSF52788">
    <property type="entry name" value="Phosphotyrosine protein phosphatases I"/>
    <property type="match status" value="1"/>
</dbReference>
<reference evidence="4 6" key="2">
    <citation type="submission" date="2019-03" db="EMBL/GenBank/DDBJ databases">
        <title>Genomic Encyclopedia of Archaeal and Bacterial Type Strains, Phase II (KMG-II): from individual species to whole genera.</title>
        <authorList>
            <person name="Goeker M."/>
        </authorList>
    </citation>
    <scope>NUCLEOTIDE SEQUENCE [LARGE SCALE GENOMIC DNA]</scope>
    <source>
        <strain evidence="4 6">DSM 15594</strain>
    </source>
</reference>
<evidence type="ECO:0000256" key="1">
    <source>
        <dbReference type="ARBA" id="ARBA00022849"/>
    </source>
</evidence>
<protein>
    <submittedName>
        <fullName evidence="3">ArsR family transcriptional regulator</fullName>
    </submittedName>
    <submittedName>
        <fullName evidence="4">Protein-tyrosine-phosphatase</fullName>
    </submittedName>
</protein>